<dbReference type="Pfam" id="PF13975">
    <property type="entry name" value="gag-asp_proteas"/>
    <property type="match status" value="1"/>
</dbReference>
<dbReference type="InterPro" id="IPR036869">
    <property type="entry name" value="J_dom_sf"/>
</dbReference>
<dbReference type="InterPro" id="IPR018253">
    <property type="entry name" value="DnaJ_domain_CS"/>
</dbReference>
<name>A0A428RZ09_9HYPO</name>
<dbReference type="CDD" id="cd06257">
    <property type="entry name" value="DnaJ"/>
    <property type="match status" value="1"/>
</dbReference>
<evidence type="ECO:0000256" key="1">
    <source>
        <dbReference type="SAM" id="MobiDB-lite"/>
    </source>
</evidence>
<gene>
    <name evidence="3" type="ORF">CDV31_016907</name>
</gene>
<dbReference type="PROSITE" id="PS50076">
    <property type="entry name" value="DNAJ_2"/>
    <property type="match status" value="1"/>
</dbReference>
<proteinExistence type="predicted"/>
<evidence type="ECO:0000313" key="3">
    <source>
        <dbReference type="EMBL" id="RSL82725.1"/>
    </source>
</evidence>
<dbReference type="InterPro" id="IPR001623">
    <property type="entry name" value="DnaJ_domain"/>
</dbReference>
<dbReference type="Gene3D" id="1.10.287.110">
    <property type="entry name" value="DnaJ domain"/>
    <property type="match status" value="1"/>
</dbReference>
<feature type="region of interest" description="Disordered" evidence="1">
    <location>
        <begin position="378"/>
        <end position="425"/>
    </location>
</feature>
<evidence type="ECO:0000313" key="4">
    <source>
        <dbReference type="Proteomes" id="UP000288429"/>
    </source>
</evidence>
<dbReference type="PANTHER" id="PTHR24074">
    <property type="entry name" value="CO-CHAPERONE PROTEIN DJLA"/>
    <property type="match status" value="1"/>
</dbReference>
<reference evidence="3 4" key="1">
    <citation type="submission" date="2017-06" db="EMBL/GenBank/DDBJ databases">
        <title>Cmopartive genomic analysis of Ambrosia Fusariam Clade fungi.</title>
        <authorList>
            <person name="Stajich J.E."/>
            <person name="Carrillo J."/>
            <person name="Kijimoto T."/>
            <person name="Eskalen A."/>
            <person name="O'Donnell K."/>
            <person name="Kasson M."/>
        </authorList>
    </citation>
    <scope>NUCLEOTIDE SEQUENCE [LARGE SCALE GENOMIC DNA]</scope>
    <source>
        <strain evidence="3 4">NRRL 20438</strain>
    </source>
</reference>
<keyword evidence="4" id="KW-1185">Reference proteome</keyword>
<feature type="domain" description="J" evidence="2">
    <location>
        <begin position="9"/>
        <end position="77"/>
    </location>
</feature>
<dbReference type="Proteomes" id="UP000288429">
    <property type="component" value="Unassembled WGS sequence"/>
</dbReference>
<feature type="compositionally biased region" description="Basic and acidic residues" evidence="1">
    <location>
        <begin position="461"/>
        <end position="470"/>
    </location>
</feature>
<dbReference type="InterPro" id="IPR050817">
    <property type="entry name" value="DjlA_DnaK_co-chaperone"/>
</dbReference>
<feature type="region of interest" description="Disordered" evidence="1">
    <location>
        <begin position="459"/>
        <end position="543"/>
    </location>
</feature>
<dbReference type="PROSITE" id="PS00636">
    <property type="entry name" value="DNAJ_1"/>
    <property type="match status" value="1"/>
</dbReference>
<organism evidence="3 4">
    <name type="scientific">Fusarium ambrosium</name>
    <dbReference type="NCBI Taxonomy" id="131363"/>
    <lineage>
        <taxon>Eukaryota</taxon>
        <taxon>Fungi</taxon>
        <taxon>Dikarya</taxon>
        <taxon>Ascomycota</taxon>
        <taxon>Pezizomycotina</taxon>
        <taxon>Sordariomycetes</taxon>
        <taxon>Hypocreomycetidae</taxon>
        <taxon>Hypocreales</taxon>
        <taxon>Nectriaceae</taxon>
        <taxon>Fusarium</taxon>
        <taxon>Fusarium solani species complex</taxon>
    </lineage>
</organism>
<dbReference type="Gene3D" id="2.40.70.10">
    <property type="entry name" value="Acid Proteases"/>
    <property type="match status" value="2"/>
</dbReference>
<comment type="caution">
    <text evidence="3">The sequence shown here is derived from an EMBL/GenBank/DDBJ whole genome shotgun (WGS) entry which is preliminary data.</text>
</comment>
<dbReference type="InterPro" id="IPR021109">
    <property type="entry name" value="Peptidase_aspartic_dom_sf"/>
</dbReference>
<dbReference type="SUPFAM" id="SSF46565">
    <property type="entry name" value="Chaperone J-domain"/>
    <property type="match status" value="1"/>
</dbReference>
<dbReference type="EMBL" id="NIZV01000683">
    <property type="protein sequence ID" value="RSL82725.1"/>
    <property type="molecule type" value="Genomic_DNA"/>
</dbReference>
<dbReference type="PRINTS" id="PR00625">
    <property type="entry name" value="JDOMAIN"/>
</dbReference>
<protein>
    <recommendedName>
        <fullName evidence="2">J domain-containing protein</fullName>
    </recommendedName>
</protein>
<dbReference type="Pfam" id="PF00226">
    <property type="entry name" value="DnaJ"/>
    <property type="match status" value="1"/>
</dbReference>
<dbReference type="SMART" id="SM00271">
    <property type="entry name" value="DnaJ"/>
    <property type="match status" value="1"/>
</dbReference>
<dbReference type="AlphaFoldDB" id="A0A428RZ09"/>
<dbReference type="CDD" id="cd00303">
    <property type="entry name" value="retropepsin_like"/>
    <property type="match status" value="2"/>
</dbReference>
<dbReference type="SUPFAM" id="SSF50630">
    <property type="entry name" value="Acid proteases"/>
    <property type="match status" value="1"/>
</dbReference>
<sequence>MTTRQTFTDPYRTLGVSTDATLEEIRLAHRDLVLQHHPDRFPGKEGKFTAQRKFQSIQDAYDTLRDPEAREKYDLIRLWGLDRTWKTKSPNNSNPSKLGDGRPKGVLVAQGYINGQGVNAIPDTGASCNIVSYSYAKQLGFERLKPESPDEQQLRMANGKLLRTIGKLRATWQFSTDPESSWEIIFLVLEDFIYDIVLGNEFLRASETMAQNKKRLSRIPRPLRALSVLYVNNLGPVNQRLLGTMNGEPVEALPDSGSEPNLVSLEWAIRQGWRDKIDGADVRLLQFADGAVERTMGSLAVTWKFQKPLSDGSSEEGITVLFHILYGCVYDAILGEDVLTATDAFSKHQESFIDVDAPPGPSGLNLVIWLQAKDNVKAKNRRMSRPEPEPSGSFASGNSSRSLVSGLQRSGAIRHRDSSYQRRARRHLYDPDDVMVKLERRAAAEQEAWRKKHGIESEEVVDAHGEREQFKVGVNGSDGFSHTDSSEEVDTDSRNTSSSTDVTEPATDVSTGAEENSNTDHDSTPVTSSRGDVVEKGDDNLGVCDPVTDKVLSKDLKPVGKPKTTWGLVKGRFKKLFRSRLQHS</sequence>
<feature type="compositionally biased region" description="Low complexity" evidence="1">
    <location>
        <begin position="494"/>
        <end position="503"/>
    </location>
</feature>
<accession>A0A428RZ09</accession>
<feature type="compositionally biased region" description="Low complexity" evidence="1">
    <location>
        <begin position="391"/>
        <end position="402"/>
    </location>
</feature>
<evidence type="ECO:0000259" key="2">
    <source>
        <dbReference type="PROSITE" id="PS50076"/>
    </source>
</evidence>